<dbReference type="AlphaFoldDB" id="C7ZGB2"/>
<organism evidence="1 2">
    <name type="scientific">Fusarium vanettenii (strain ATCC MYA-4622 / CBS 123669 / FGSC 9596 / NRRL 45880 / 77-13-4)</name>
    <name type="common">Fusarium solani subsp. pisi</name>
    <dbReference type="NCBI Taxonomy" id="660122"/>
    <lineage>
        <taxon>Eukaryota</taxon>
        <taxon>Fungi</taxon>
        <taxon>Dikarya</taxon>
        <taxon>Ascomycota</taxon>
        <taxon>Pezizomycotina</taxon>
        <taxon>Sordariomycetes</taxon>
        <taxon>Hypocreomycetidae</taxon>
        <taxon>Hypocreales</taxon>
        <taxon>Nectriaceae</taxon>
        <taxon>Fusarium</taxon>
        <taxon>Fusarium solani species complex</taxon>
        <taxon>Fusarium vanettenii</taxon>
    </lineage>
</organism>
<dbReference type="Proteomes" id="UP000005206">
    <property type="component" value="Chromosome 6"/>
</dbReference>
<dbReference type="OrthoDB" id="4537670at2759"/>
<dbReference type="eggNOG" id="ENOG502SUW4">
    <property type="taxonomic scope" value="Eukaryota"/>
</dbReference>
<dbReference type="HOGENOM" id="CLU_117772_0_0_1"/>
<reference evidence="1 2" key="1">
    <citation type="journal article" date="2009" name="PLoS Genet.">
        <title>The genome of Nectria haematococca: contribution of supernumerary chromosomes to gene expansion.</title>
        <authorList>
            <person name="Coleman J.J."/>
            <person name="Rounsley S.D."/>
            <person name="Rodriguez-Carres M."/>
            <person name="Kuo A."/>
            <person name="Wasmann C.C."/>
            <person name="Grimwood J."/>
            <person name="Schmutz J."/>
            <person name="Taga M."/>
            <person name="White G.J."/>
            <person name="Zhou S."/>
            <person name="Schwartz D.C."/>
            <person name="Freitag M."/>
            <person name="Ma L.J."/>
            <person name="Danchin E.G."/>
            <person name="Henrissat B."/>
            <person name="Coutinho P.M."/>
            <person name="Nelson D.R."/>
            <person name="Straney D."/>
            <person name="Napoli C.A."/>
            <person name="Barker B.M."/>
            <person name="Gribskov M."/>
            <person name="Rep M."/>
            <person name="Kroken S."/>
            <person name="Molnar I."/>
            <person name="Rensing C."/>
            <person name="Kennell J.C."/>
            <person name="Zamora J."/>
            <person name="Farman M.L."/>
            <person name="Selker E.U."/>
            <person name="Salamov A."/>
            <person name="Shapiro H."/>
            <person name="Pangilinan J."/>
            <person name="Lindquist E."/>
            <person name="Lamers C."/>
            <person name="Grigoriev I.V."/>
            <person name="Geiser D.M."/>
            <person name="Covert S.F."/>
            <person name="Temporini E."/>
            <person name="Vanetten H.D."/>
        </authorList>
    </citation>
    <scope>NUCLEOTIDE SEQUENCE [LARGE SCALE GENOMIC DNA]</scope>
    <source>
        <strain evidence="2">ATCC MYA-4622 / CBS 123669 / FGSC 9596 / NRRL 45880 / 77-13-4</strain>
    </source>
</reference>
<evidence type="ECO:0000313" key="2">
    <source>
        <dbReference type="Proteomes" id="UP000005206"/>
    </source>
</evidence>
<keyword evidence="2" id="KW-1185">Reference proteome</keyword>
<dbReference type="EMBL" id="GG698925">
    <property type="protein sequence ID" value="EEU36793.1"/>
    <property type="molecule type" value="Genomic_DNA"/>
</dbReference>
<dbReference type="GeneID" id="9669836"/>
<dbReference type="KEGG" id="nhe:NECHADRAFT_80984"/>
<dbReference type="VEuPathDB" id="FungiDB:NECHADRAFT_80984"/>
<dbReference type="InParanoid" id="C7ZGB2"/>
<sequence>MSFLVTKGDTIHFTDSVLWIQNGSLDPTRLTIKWRQMVKDRTETYIRCRFTVSSSEKKGGELFIQANKLQTLVDKQGQDGPKYTVKIDDDFQYGQNEERTERFLVFHDKNNRPYQHRFVVQLVMLLGNQAIGWARSMGFDSIESLRDKAASIFGDYLRDF</sequence>
<gene>
    <name evidence="1" type="ORF">NECHADRAFT_80984</name>
</gene>
<protein>
    <submittedName>
        <fullName evidence="1">Uncharacterized protein</fullName>
    </submittedName>
</protein>
<proteinExistence type="predicted"/>
<dbReference type="OMA" id="IGDPLHN"/>
<name>C7ZGB2_FUSV7</name>
<accession>C7ZGB2</accession>
<dbReference type="RefSeq" id="XP_003042506.1">
    <property type="nucleotide sequence ID" value="XM_003042460.1"/>
</dbReference>
<evidence type="ECO:0000313" key="1">
    <source>
        <dbReference type="EMBL" id="EEU36793.1"/>
    </source>
</evidence>